<name>A0A6P9DW03_JUGRE</name>
<sequence>MARFGFNAGAEQLTLVGAGSWPHRQSSTRECGNQDRGLTSSARRALQGLERGHAQYKRKPFFPCRGSLVEIRGRILLKRGGIMGTKIDLVLKFLCKFQMDFHDHRQVKMHNPSYFVFIPGHEYNHSESYNQLVTILSLRIIKPVDGWESDIGDARFADAIEAISKPLRSSDYYI</sequence>
<dbReference type="KEGG" id="jre:118343764"/>
<keyword evidence="1" id="KW-1185">Reference proteome</keyword>
<dbReference type="Proteomes" id="UP000235220">
    <property type="component" value="Chromosome 12"/>
</dbReference>
<accession>A0A6P9DW03</accession>
<dbReference type="InParanoid" id="A0A6P9DW03"/>
<dbReference type="AlphaFoldDB" id="A0A6P9DW03"/>
<reference evidence="2" key="1">
    <citation type="submission" date="2025-08" db="UniProtKB">
        <authorList>
            <consortium name="RefSeq"/>
        </authorList>
    </citation>
    <scope>IDENTIFICATION</scope>
    <source>
        <tissue evidence="2">Leaves</tissue>
    </source>
</reference>
<evidence type="ECO:0000313" key="2">
    <source>
        <dbReference type="RefSeq" id="XP_035539351.1"/>
    </source>
</evidence>
<organism evidence="1 2">
    <name type="scientific">Juglans regia</name>
    <name type="common">English walnut</name>
    <dbReference type="NCBI Taxonomy" id="51240"/>
    <lineage>
        <taxon>Eukaryota</taxon>
        <taxon>Viridiplantae</taxon>
        <taxon>Streptophyta</taxon>
        <taxon>Embryophyta</taxon>
        <taxon>Tracheophyta</taxon>
        <taxon>Spermatophyta</taxon>
        <taxon>Magnoliopsida</taxon>
        <taxon>eudicotyledons</taxon>
        <taxon>Gunneridae</taxon>
        <taxon>Pentapetalae</taxon>
        <taxon>rosids</taxon>
        <taxon>fabids</taxon>
        <taxon>Fagales</taxon>
        <taxon>Juglandaceae</taxon>
        <taxon>Juglans</taxon>
    </lineage>
</organism>
<dbReference type="RefSeq" id="XP_035539351.1">
    <property type="nucleotide sequence ID" value="XM_035683458.1"/>
</dbReference>
<dbReference type="GeneID" id="118343764"/>
<gene>
    <name evidence="2" type="primary">LOC118343764</name>
</gene>
<evidence type="ECO:0000313" key="1">
    <source>
        <dbReference type="Proteomes" id="UP000235220"/>
    </source>
</evidence>
<protein>
    <submittedName>
        <fullName evidence="2">Uncharacterized protein LOC118343764</fullName>
    </submittedName>
</protein>
<proteinExistence type="predicted"/>